<dbReference type="PANTHER" id="PTHR11839:SF18">
    <property type="entry name" value="NUDIX HYDROLASE DOMAIN-CONTAINING PROTEIN"/>
    <property type="match status" value="1"/>
</dbReference>
<dbReference type="SUPFAM" id="SSF55811">
    <property type="entry name" value="Nudix"/>
    <property type="match status" value="1"/>
</dbReference>
<organism evidence="4 5">
    <name type="scientific">Rosa chinensis</name>
    <name type="common">China rose</name>
    <dbReference type="NCBI Taxonomy" id="74649"/>
    <lineage>
        <taxon>Eukaryota</taxon>
        <taxon>Viridiplantae</taxon>
        <taxon>Streptophyta</taxon>
        <taxon>Embryophyta</taxon>
        <taxon>Tracheophyta</taxon>
        <taxon>Spermatophyta</taxon>
        <taxon>Magnoliopsida</taxon>
        <taxon>eudicotyledons</taxon>
        <taxon>Gunneridae</taxon>
        <taxon>Pentapetalae</taxon>
        <taxon>rosids</taxon>
        <taxon>fabids</taxon>
        <taxon>Rosales</taxon>
        <taxon>Rosaceae</taxon>
        <taxon>Rosoideae</taxon>
        <taxon>Rosoideae incertae sedis</taxon>
        <taxon>Rosa</taxon>
    </lineage>
</organism>
<evidence type="ECO:0000259" key="3">
    <source>
        <dbReference type="PROSITE" id="PS51462"/>
    </source>
</evidence>
<dbReference type="EC" id="3.6.1.21" evidence="4"/>
<name>A0A2P6PPB8_ROSCH</name>
<accession>A0A2P6PPB8</accession>
<protein>
    <submittedName>
        <fullName evidence="4">Putative ADP-sugar diphosphatase</fullName>
        <ecNumber evidence="4">3.6.1.21</ecNumber>
    </submittedName>
</protein>
<dbReference type="FunFam" id="3.90.79.10:FF:000050">
    <property type="entry name" value="Nudix hydrolase 14 chloroplastic"/>
    <property type="match status" value="1"/>
</dbReference>
<dbReference type="InterPro" id="IPR000086">
    <property type="entry name" value="NUDIX_hydrolase_dom"/>
</dbReference>
<proteinExistence type="predicted"/>
<reference evidence="4 5" key="1">
    <citation type="journal article" date="2018" name="Nat. Genet.">
        <title>The Rosa genome provides new insights in the design of modern roses.</title>
        <authorList>
            <person name="Bendahmane M."/>
        </authorList>
    </citation>
    <scope>NUCLEOTIDE SEQUENCE [LARGE SCALE GENOMIC DNA]</scope>
    <source>
        <strain evidence="5">cv. Old Blush</strain>
    </source>
</reference>
<gene>
    <name evidence="4" type="ORF">RchiOBHm_Chr6g0265101</name>
</gene>
<dbReference type="GO" id="GO:0019693">
    <property type="term" value="P:ribose phosphate metabolic process"/>
    <property type="evidence" value="ECO:0007669"/>
    <property type="project" value="TreeGrafter"/>
</dbReference>
<dbReference type="EMBL" id="PDCK01000044">
    <property type="protein sequence ID" value="PRQ23777.1"/>
    <property type="molecule type" value="Genomic_DNA"/>
</dbReference>
<evidence type="ECO:0000313" key="4">
    <source>
        <dbReference type="EMBL" id="PRQ23777.1"/>
    </source>
</evidence>
<evidence type="ECO:0000313" key="5">
    <source>
        <dbReference type="Proteomes" id="UP000238479"/>
    </source>
</evidence>
<comment type="caution">
    <text evidence="4">The sequence shown here is derived from an EMBL/GenBank/DDBJ whole genome shotgun (WGS) entry which is preliminary data.</text>
</comment>
<evidence type="ECO:0000256" key="1">
    <source>
        <dbReference type="ARBA" id="ARBA00001946"/>
    </source>
</evidence>
<dbReference type="InterPro" id="IPR015797">
    <property type="entry name" value="NUDIX_hydrolase-like_dom_sf"/>
</dbReference>
<dbReference type="PROSITE" id="PS51462">
    <property type="entry name" value="NUDIX"/>
    <property type="match status" value="1"/>
</dbReference>
<dbReference type="OMA" id="VLMDHFN"/>
<dbReference type="STRING" id="74649.A0A2P6PPB8"/>
<dbReference type="OrthoDB" id="10249920at2759"/>
<dbReference type="GO" id="GO:0080042">
    <property type="term" value="F:ADP-glucose pyrophosphohydrolase activity"/>
    <property type="evidence" value="ECO:0007669"/>
    <property type="project" value="TreeGrafter"/>
</dbReference>
<dbReference type="GO" id="GO:0080041">
    <property type="term" value="F:ADP-ribose pyrophosphohydrolase activity"/>
    <property type="evidence" value="ECO:0007669"/>
    <property type="project" value="TreeGrafter"/>
</dbReference>
<dbReference type="CDD" id="cd03424">
    <property type="entry name" value="NUDIX_ADPRase_Nudt5_UGPPase_Nudt14"/>
    <property type="match status" value="1"/>
</dbReference>
<keyword evidence="5" id="KW-1185">Reference proteome</keyword>
<dbReference type="AlphaFoldDB" id="A0A2P6PPB8"/>
<dbReference type="GO" id="GO:0006753">
    <property type="term" value="P:nucleoside phosphate metabolic process"/>
    <property type="evidence" value="ECO:0007669"/>
    <property type="project" value="TreeGrafter"/>
</dbReference>
<evidence type="ECO:0000256" key="2">
    <source>
        <dbReference type="ARBA" id="ARBA00022801"/>
    </source>
</evidence>
<dbReference type="Gene3D" id="3.90.79.10">
    <property type="entry name" value="Nucleoside Triphosphate Pyrophosphohydrolase"/>
    <property type="match status" value="1"/>
</dbReference>
<keyword evidence="2 4" id="KW-0378">Hydrolase</keyword>
<sequence length="294" mass="32235">MSEHSKRLRLSSSPAEVGSFSCKMSSDSSPPLTHSITLSCQPAQPVQIIAAPHISDPDFRSAIDSSLFQQWLKNTQSENGFLHGGSMSLTRVLIQGVDMFGKHIGFLKFQADVFDKQTGIKVPGIVFARGPAAAVLILLESEDKTYAVLTEQARIPVGRFILELPAGMLDVDNGDFLGAAIREVEEETGIHLKQDHMVNLTSFLDQSTGCRIFPSPGGCDEEIGLFLYRGKVGKEIIEQLQGKETGLREHGELIKVHVVPYERLWCMTADAKVLAAIALYEMSKREGILPPLET</sequence>
<dbReference type="Proteomes" id="UP000238479">
    <property type="component" value="Chromosome 6"/>
</dbReference>
<comment type="cofactor">
    <cofactor evidence="1">
        <name>Mg(2+)</name>
        <dbReference type="ChEBI" id="CHEBI:18420"/>
    </cofactor>
</comment>
<dbReference type="Pfam" id="PF00293">
    <property type="entry name" value="NUDIX"/>
    <property type="match status" value="1"/>
</dbReference>
<dbReference type="Gramene" id="PRQ23777">
    <property type="protein sequence ID" value="PRQ23777"/>
    <property type="gene ID" value="RchiOBHm_Chr6g0265101"/>
</dbReference>
<dbReference type="PANTHER" id="PTHR11839">
    <property type="entry name" value="UDP/ADP-SUGAR PYROPHOSPHATASE"/>
    <property type="match status" value="1"/>
</dbReference>
<feature type="domain" description="Nudix hydrolase" evidence="3">
    <location>
        <begin position="128"/>
        <end position="281"/>
    </location>
</feature>